<dbReference type="STRING" id="693979.Bache_0802"/>
<evidence type="ECO:0000259" key="1">
    <source>
        <dbReference type="PROSITE" id="PS51704"/>
    </source>
</evidence>
<sequence>MQYPSCKHTTFKKMPLQISPSDKKALSSAKFSYLSFHRMKNVIYILFVMGLLAAGCTRRTSPSAKVPLASGHRGTTAIAPENTMASADSCIKYEAGNIECDICISKDSVFYVLHDSMLDRTTNGTGNIKEWLSADIDTLDAGSWFAPEFAGQRIPRFADLLHKARLNGMKLTVDFRNGDMHKMLQLIRQEGMLENCNFSFYEESDTKRFRAIAPEVKTLQAYVRNPGELKRVINELKPNIVTIQIDSLTPEFVQQCHEQGLLVNALILGLDDKTEQNQKAVDLGVDIVATDRPEQFITKYGNGK</sequence>
<dbReference type="HOGENOM" id="CLU_030006_9_1_10"/>
<dbReference type="GO" id="GO:0008081">
    <property type="term" value="F:phosphoric diester hydrolase activity"/>
    <property type="evidence" value="ECO:0007669"/>
    <property type="project" value="InterPro"/>
</dbReference>
<reference evidence="2 3" key="2">
    <citation type="journal article" date="2011" name="Stand. Genomic Sci.">
        <title>Complete genome sequence of Bacteroides helcogenes type strain (P 36-108).</title>
        <authorList>
            <person name="Pati A."/>
            <person name="Gronow S."/>
            <person name="Zeytun A."/>
            <person name="Lapidus A."/>
            <person name="Nolan M."/>
            <person name="Hammon N."/>
            <person name="Deshpande S."/>
            <person name="Cheng J.F."/>
            <person name="Tapia R."/>
            <person name="Han C."/>
            <person name="Goodwin L."/>
            <person name="Pitluck S."/>
            <person name="Liolios K."/>
            <person name="Pagani I."/>
            <person name="Ivanova N."/>
            <person name="Mavromatis K."/>
            <person name="Chen A."/>
            <person name="Palaniappan K."/>
            <person name="Land M."/>
            <person name="Hauser L."/>
            <person name="Chang Y.J."/>
            <person name="Jeffries C.D."/>
            <person name="Detter J.C."/>
            <person name="Brambilla E."/>
            <person name="Rohde M."/>
            <person name="Goker M."/>
            <person name="Woyke T."/>
            <person name="Bristow J."/>
            <person name="Eisen J.A."/>
            <person name="Markowitz V."/>
            <person name="Hugenholtz P."/>
            <person name="Kyrpides N.C."/>
            <person name="Klenk H.P."/>
            <person name="Lucas S."/>
        </authorList>
    </citation>
    <scope>NUCLEOTIDE SEQUENCE [LARGE SCALE GENOMIC DNA]</scope>
    <source>
        <strain evidence="3">ATCC 35417 / DSM 20613 / JCM 6297 / CCUG 15421 / P 36-108</strain>
    </source>
</reference>
<dbReference type="InterPro" id="IPR017946">
    <property type="entry name" value="PLC-like_Pdiesterase_TIM-brl"/>
</dbReference>
<dbReference type="InterPro" id="IPR030395">
    <property type="entry name" value="GP_PDE_dom"/>
</dbReference>
<dbReference type="PANTHER" id="PTHR46211">
    <property type="entry name" value="GLYCEROPHOSPHORYL DIESTER PHOSPHODIESTERASE"/>
    <property type="match status" value="1"/>
</dbReference>
<dbReference type="EMBL" id="CP002352">
    <property type="protein sequence ID" value="ADV42823.1"/>
    <property type="molecule type" value="Genomic_DNA"/>
</dbReference>
<keyword evidence="3" id="KW-1185">Reference proteome</keyword>
<accession>E6SP05</accession>
<dbReference type="AlphaFoldDB" id="E6SP05"/>
<feature type="domain" description="GP-PDE" evidence="1">
    <location>
        <begin position="67"/>
        <end position="300"/>
    </location>
</feature>
<reference key="1">
    <citation type="submission" date="2010-11" db="EMBL/GenBank/DDBJ databases">
        <title>The complete genome of Bacteroides helcogenes P 36-108.</title>
        <authorList>
            <consortium name="US DOE Joint Genome Institute (JGI-PGF)"/>
            <person name="Lucas S."/>
            <person name="Copeland A."/>
            <person name="Lapidus A."/>
            <person name="Bruce D."/>
            <person name="Goodwin L."/>
            <person name="Pitluck S."/>
            <person name="Kyrpides N."/>
            <person name="Mavromatis K."/>
            <person name="Ivanova N."/>
            <person name="Zeytun A."/>
            <person name="Brettin T."/>
            <person name="Detter J.C."/>
            <person name="Tapia R."/>
            <person name="Han C."/>
            <person name="Land M."/>
            <person name="Hauser L."/>
            <person name="Markowitz V."/>
            <person name="Cheng J.-F."/>
            <person name="Hugenholtz P."/>
            <person name="Woyke T."/>
            <person name="Wu D."/>
            <person name="Gronow S."/>
            <person name="Wellnitz S."/>
            <person name="Brambilla E."/>
            <person name="Klenk H.-P."/>
            <person name="Eisen J.A."/>
        </authorList>
    </citation>
    <scope>NUCLEOTIDE SEQUENCE</scope>
    <source>
        <strain>P 36-108</strain>
    </source>
</reference>
<dbReference type="SUPFAM" id="SSF51695">
    <property type="entry name" value="PLC-like phosphodiesterases"/>
    <property type="match status" value="1"/>
</dbReference>
<proteinExistence type="predicted"/>
<dbReference type="CDD" id="cd08566">
    <property type="entry name" value="GDPD_AtGDE_like"/>
    <property type="match status" value="1"/>
</dbReference>
<name>E6SP05_BACT6</name>
<dbReference type="Proteomes" id="UP000008630">
    <property type="component" value="Chromosome"/>
</dbReference>
<dbReference type="PROSITE" id="PS51704">
    <property type="entry name" value="GP_PDE"/>
    <property type="match status" value="1"/>
</dbReference>
<dbReference type="eggNOG" id="COG0584">
    <property type="taxonomic scope" value="Bacteria"/>
</dbReference>
<dbReference type="KEGG" id="bhl:Bache_0802"/>
<dbReference type="GO" id="GO:0006629">
    <property type="term" value="P:lipid metabolic process"/>
    <property type="evidence" value="ECO:0007669"/>
    <property type="project" value="InterPro"/>
</dbReference>
<evidence type="ECO:0000313" key="3">
    <source>
        <dbReference type="Proteomes" id="UP000008630"/>
    </source>
</evidence>
<dbReference type="Gene3D" id="3.20.20.190">
    <property type="entry name" value="Phosphatidylinositol (PI) phosphodiesterase"/>
    <property type="match status" value="1"/>
</dbReference>
<gene>
    <name evidence="2" type="ordered locus">Bache_0802</name>
</gene>
<evidence type="ECO:0000313" key="2">
    <source>
        <dbReference type="EMBL" id="ADV42823.1"/>
    </source>
</evidence>
<protein>
    <submittedName>
        <fullName evidence="2">Glycerophosphoryl diester phosphodiesterase</fullName>
    </submittedName>
</protein>
<dbReference type="PANTHER" id="PTHR46211:SF14">
    <property type="entry name" value="GLYCEROPHOSPHODIESTER PHOSPHODIESTERASE"/>
    <property type="match status" value="1"/>
</dbReference>
<organism evidence="2 3">
    <name type="scientific">Bacteroides helcogenes (strain ATCC 35417 / DSM 20613 / JCM 6297 / CCUG 15421 / P 36-108)</name>
    <dbReference type="NCBI Taxonomy" id="693979"/>
    <lineage>
        <taxon>Bacteria</taxon>
        <taxon>Pseudomonadati</taxon>
        <taxon>Bacteroidota</taxon>
        <taxon>Bacteroidia</taxon>
        <taxon>Bacteroidales</taxon>
        <taxon>Bacteroidaceae</taxon>
        <taxon>Bacteroides</taxon>
    </lineage>
</organism>
<dbReference type="Pfam" id="PF03009">
    <property type="entry name" value="GDPD"/>
    <property type="match status" value="1"/>
</dbReference>